<reference evidence="3" key="1">
    <citation type="journal article" date="2022" name="G3 (Bethesda)">
        <title>High quality genome of the basidiomycete yeast Dioszegia hungarica PDD-24b-2 isolated from cloud water.</title>
        <authorList>
            <person name="Jarrige D."/>
            <person name="Haridas S."/>
            <person name="Bleykasten-Grosshans C."/>
            <person name="Joly M."/>
            <person name="Nadalig T."/>
            <person name="Sancelme M."/>
            <person name="Vuilleumier S."/>
            <person name="Grigoriev I.V."/>
            <person name="Amato P."/>
            <person name="Bringel F."/>
        </authorList>
    </citation>
    <scope>NUCLEOTIDE SEQUENCE</scope>
    <source>
        <strain evidence="3">PDD-24b-2</strain>
    </source>
</reference>
<evidence type="ECO:0000313" key="3">
    <source>
        <dbReference type="EMBL" id="KAI9638047.1"/>
    </source>
</evidence>
<feature type="transmembrane region" description="Helical" evidence="1">
    <location>
        <begin position="150"/>
        <end position="173"/>
    </location>
</feature>
<dbReference type="PANTHER" id="PTHR40465">
    <property type="entry name" value="CHROMOSOME 1, WHOLE GENOME SHOTGUN SEQUENCE"/>
    <property type="match status" value="1"/>
</dbReference>
<organism evidence="3 4">
    <name type="scientific">Dioszegia hungarica</name>
    <dbReference type="NCBI Taxonomy" id="4972"/>
    <lineage>
        <taxon>Eukaryota</taxon>
        <taxon>Fungi</taxon>
        <taxon>Dikarya</taxon>
        <taxon>Basidiomycota</taxon>
        <taxon>Agaricomycotina</taxon>
        <taxon>Tremellomycetes</taxon>
        <taxon>Tremellales</taxon>
        <taxon>Bulleribasidiaceae</taxon>
        <taxon>Dioszegia</taxon>
    </lineage>
</organism>
<gene>
    <name evidence="3" type="ORF">MKK02DRAFT_31558</name>
</gene>
<evidence type="ECO:0000313" key="4">
    <source>
        <dbReference type="Proteomes" id="UP001164286"/>
    </source>
</evidence>
<dbReference type="InterPro" id="IPR045339">
    <property type="entry name" value="DUF6534"/>
</dbReference>
<dbReference type="PANTHER" id="PTHR40465:SF1">
    <property type="entry name" value="DUF6534 DOMAIN-CONTAINING PROTEIN"/>
    <property type="match status" value="1"/>
</dbReference>
<keyword evidence="4" id="KW-1185">Reference proteome</keyword>
<dbReference type="RefSeq" id="XP_052947824.1">
    <property type="nucleotide sequence ID" value="XM_053088328.1"/>
</dbReference>
<proteinExistence type="predicted"/>
<feature type="transmembrane region" description="Helical" evidence="1">
    <location>
        <begin position="41"/>
        <end position="60"/>
    </location>
</feature>
<keyword evidence="1" id="KW-1133">Transmembrane helix</keyword>
<dbReference type="Pfam" id="PF20152">
    <property type="entry name" value="DUF6534"/>
    <property type="match status" value="1"/>
</dbReference>
<evidence type="ECO:0000259" key="2">
    <source>
        <dbReference type="Pfam" id="PF20152"/>
    </source>
</evidence>
<keyword evidence="1" id="KW-0812">Transmembrane</keyword>
<feature type="domain" description="DUF6534" evidence="2">
    <location>
        <begin position="194"/>
        <end position="277"/>
    </location>
</feature>
<protein>
    <recommendedName>
        <fullName evidence="2">DUF6534 domain-containing protein</fullName>
    </recommendedName>
</protein>
<comment type="caution">
    <text evidence="3">The sequence shown here is derived from an EMBL/GenBank/DDBJ whole genome shotgun (WGS) entry which is preliminary data.</text>
</comment>
<dbReference type="Proteomes" id="UP001164286">
    <property type="component" value="Unassembled WGS sequence"/>
</dbReference>
<feature type="transmembrane region" description="Helical" evidence="1">
    <location>
        <begin position="120"/>
        <end position="138"/>
    </location>
</feature>
<dbReference type="EMBL" id="JAKWFO010000003">
    <property type="protein sequence ID" value="KAI9638047.1"/>
    <property type="molecule type" value="Genomic_DNA"/>
</dbReference>
<accession>A0AA38HDI6</accession>
<dbReference type="GeneID" id="77727533"/>
<sequence>MSALPFANDPSDPYKLLRGLTPEQLDLVGFTLFGRNPAGRLLPYILGLFVNCMLLGVLFVQCSRWYAHGYKGEPWRIRILVLYTLLVNIGITVFLTWWNLNNFASNFGRYRQFLNLDDASLFYLMDAIVRFPVSAFFADRAYRAARQNKILGAVFCVLLLASLAIGVTLKALASQYYGRPLFTRLVLAWLSCHVICDVLTTAVISVFLYRSKTGWSQTDAVITRLMIMTGETQAPNTVVSIIYIIVYTSNTLSTWPFFFVFTGPLFAVCLVAVLNTKVALRRELESDPNVQSLILVPAEPFKLDKATGRQHTSSETGLAVSVESPIESEFTKPQRKSSIEADDANRMPVIRYM</sequence>
<keyword evidence="1" id="KW-0472">Membrane</keyword>
<name>A0AA38HDI6_9TREE</name>
<dbReference type="AlphaFoldDB" id="A0AA38HDI6"/>
<feature type="transmembrane region" description="Helical" evidence="1">
    <location>
        <begin position="185"/>
        <end position="209"/>
    </location>
</feature>
<evidence type="ECO:0000256" key="1">
    <source>
        <dbReference type="SAM" id="Phobius"/>
    </source>
</evidence>
<feature type="transmembrane region" description="Helical" evidence="1">
    <location>
        <begin position="221"/>
        <end position="246"/>
    </location>
</feature>
<feature type="transmembrane region" description="Helical" evidence="1">
    <location>
        <begin position="252"/>
        <end position="274"/>
    </location>
</feature>
<feature type="transmembrane region" description="Helical" evidence="1">
    <location>
        <begin position="80"/>
        <end position="100"/>
    </location>
</feature>